<evidence type="ECO:0000256" key="12">
    <source>
        <dbReference type="ARBA" id="ARBA00049031"/>
    </source>
</evidence>
<dbReference type="InterPro" id="IPR036393">
    <property type="entry name" value="AceGlu_kinase-like_sf"/>
</dbReference>
<comment type="caution">
    <text evidence="17">The sequence shown here is derived from an EMBL/GenBank/DDBJ whole genome shotgun (WGS) entry which is preliminary data.</text>
</comment>
<dbReference type="EC" id="1.1.1.3" evidence="13"/>
<comment type="subunit">
    <text evidence="13">Homotetramer.</text>
</comment>
<dbReference type="PANTHER" id="PTHR43070:SF5">
    <property type="entry name" value="HOMOSERINE DEHYDROGENASE"/>
    <property type="match status" value="1"/>
</dbReference>
<dbReference type="InterPro" id="IPR005106">
    <property type="entry name" value="Asp/hSer_DH_NAD-bd"/>
</dbReference>
<dbReference type="InterPro" id="IPR019811">
    <property type="entry name" value="HDH_CS"/>
</dbReference>
<evidence type="ECO:0000256" key="9">
    <source>
        <dbReference type="ARBA" id="ARBA00023002"/>
    </source>
</evidence>
<keyword evidence="13" id="KW-0808">Transferase</keyword>
<keyword evidence="18" id="KW-1185">Reference proteome</keyword>
<dbReference type="Gene3D" id="1.20.120.1320">
    <property type="entry name" value="Aspartokinase, catalytic domain"/>
    <property type="match status" value="1"/>
</dbReference>
<comment type="similarity">
    <text evidence="13">In the N-terminal section; belongs to the aspartokinase family.</text>
</comment>
<evidence type="ECO:0000256" key="3">
    <source>
        <dbReference type="ARBA" id="ARBA00005056"/>
    </source>
</evidence>
<dbReference type="InterPro" id="IPR036291">
    <property type="entry name" value="NAD(P)-bd_dom_sf"/>
</dbReference>
<dbReference type="InterPro" id="IPR001048">
    <property type="entry name" value="Asp/Glu/Uridylate_kinase"/>
</dbReference>
<dbReference type="InterPro" id="IPR042199">
    <property type="entry name" value="AsparK_Bifunc_asparK/hSer_DH"/>
</dbReference>
<dbReference type="Pfam" id="PF00696">
    <property type="entry name" value="AA_kinase"/>
    <property type="match status" value="1"/>
</dbReference>
<dbReference type="Gene3D" id="3.30.360.10">
    <property type="entry name" value="Dihydrodipicolinate Reductase, domain 2"/>
    <property type="match status" value="1"/>
</dbReference>
<comment type="catalytic activity">
    <reaction evidence="13">
        <text>L-aspartate + ATP = 4-phospho-L-aspartate + ADP</text>
        <dbReference type="Rhea" id="RHEA:23776"/>
        <dbReference type="ChEBI" id="CHEBI:29991"/>
        <dbReference type="ChEBI" id="CHEBI:30616"/>
        <dbReference type="ChEBI" id="CHEBI:57535"/>
        <dbReference type="ChEBI" id="CHEBI:456216"/>
        <dbReference type="EC" id="2.7.2.4"/>
    </reaction>
</comment>
<dbReference type="PROSITE" id="PS01042">
    <property type="entry name" value="HOMOSER_DHGENASE"/>
    <property type="match status" value="1"/>
</dbReference>
<evidence type="ECO:0000256" key="8">
    <source>
        <dbReference type="ARBA" id="ARBA00022857"/>
    </source>
</evidence>
<evidence type="ECO:0000256" key="2">
    <source>
        <dbReference type="ARBA" id="ARBA00004986"/>
    </source>
</evidence>
<dbReference type="InterPro" id="IPR018042">
    <property type="entry name" value="Aspartate_kinase_CS"/>
</dbReference>
<proteinExistence type="inferred from homology"/>
<feature type="domain" description="Aspartate/homoserine dehydrogenase NAD-binding" evidence="16">
    <location>
        <begin position="486"/>
        <end position="616"/>
    </location>
</feature>
<evidence type="ECO:0000259" key="15">
    <source>
        <dbReference type="Pfam" id="PF00742"/>
    </source>
</evidence>
<comment type="pathway">
    <text evidence="4 13">Amino-acid biosynthesis; L-methionine biosynthesis via de novo pathway; L-homoserine from L-aspartate: step 3/3.</text>
</comment>
<dbReference type="Pfam" id="PF03447">
    <property type="entry name" value="NAD_binding_3"/>
    <property type="match status" value="1"/>
</dbReference>
<evidence type="ECO:0000259" key="16">
    <source>
        <dbReference type="Pfam" id="PF03447"/>
    </source>
</evidence>
<keyword evidence="6 13" id="KW-0028">Amino-acid biosynthesis</keyword>
<evidence type="ECO:0000256" key="5">
    <source>
        <dbReference type="ARBA" id="ARBA00005139"/>
    </source>
</evidence>
<dbReference type="Gene3D" id="3.40.50.720">
    <property type="entry name" value="NAD(P)-binding Rossmann-like Domain"/>
    <property type="match status" value="1"/>
</dbReference>
<dbReference type="Proteomes" id="UP001500021">
    <property type="component" value="Unassembled WGS sequence"/>
</dbReference>
<reference evidence="17 18" key="1">
    <citation type="journal article" date="2019" name="Int. J. Syst. Evol. Microbiol.">
        <title>The Global Catalogue of Microorganisms (GCM) 10K type strain sequencing project: providing services to taxonomists for standard genome sequencing and annotation.</title>
        <authorList>
            <consortium name="The Broad Institute Genomics Platform"/>
            <consortium name="The Broad Institute Genome Sequencing Center for Infectious Disease"/>
            <person name="Wu L."/>
            <person name="Ma J."/>
        </authorList>
    </citation>
    <scope>NUCLEOTIDE SEQUENCE [LARGE SCALE GENOMIC DNA]</scope>
    <source>
        <strain evidence="17 18">JCM 15608</strain>
    </source>
</reference>
<dbReference type="InterPro" id="IPR049638">
    <property type="entry name" value="AK-HD"/>
</dbReference>
<comment type="catalytic activity">
    <reaction evidence="11">
        <text>L-homoserine + NADP(+) = L-aspartate 4-semialdehyde + NADPH + H(+)</text>
        <dbReference type="Rhea" id="RHEA:15761"/>
        <dbReference type="ChEBI" id="CHEBI:15378"/>
        <dbReference type="ChEBI" id="CHEBI:57476"/>
        <dbReference type="ChEBI" id="CHEBI:57783"/>
        <dbReference type="ChEBI" id="CHEBI:58349"/>
        <dbReference type="ChEBI" id="CHEBI:537519"/>
        <dbReference type="EC" id="1.1.1.3"/>
    </reaction>
    <physiologicalReaction direction="right-to-left" evidence="11">
        <dbReference type="Rhea" id="RHEA:15763"/>
    </physiologicalReaction>
</comment>
<keyword evidence="13" id="KW-0547">Nucleotide-binding</keyword>
<evidence type="ECO:0000259" key="14">
    <source>
        <dbReference type="Pfam" id="PF00696"/>
    </source>
</evidence>
<evidence type="ECO:0000256" key="1">
    <source>
        <dbReference type="ARBA" id="ARBA00001920"/>
    </source>
</evidence>
<dbReference type="InterPro" id="IPR001342">
    <property type="entry name" value="HDH_cat"/>
</dbReference>
<comment type="catalytic activity">
    <reaction evidence="12">
        <text>L-homoserine + NAD(+) = L-aspartate 4-semialdehyde + NADH + H(+)</text>
        <dbReference type="Rhea" id="RHEA:15757"/>
        <dbReference type="ChEBI" id="CHEBI:15378"/>
        <dbReference type="ChEBI" id="CHEBI:57476"/>
        <dbReference type="ChEBI" id="CHEBI:57540"/>
        <dbReference type="ChEBI" id="CHEBI:57945"/>
        <dbReference type="ChEBI" id="CHEBI:537519"/>
        <dbReference type="EC" id="1.1.1.3"/>
    </reaction>
    <physiologicalReaction direction="right-to-left" evidence="12">
        <dbReference type="Rhea" id="RHEA:15759"/>
    </physiologicalReaction>
</comment>
<comment type="pathway">
    <text evidence="5 13">Amino-acid biosynthesis; L-threonine biosynthesis; L-threonine from L-aspartate: step 1/5.</text>
</comment>
<dbReference type="PIRSF" id="PIRSF000727">
    <property type="entry name" value="ThrA"/>
    <property type="match status" value="1"/>
</dbReference>
<keyword evidence="9 13" id="KW-0560">Oxidoreductase</keyword>
<evidence type="ECO:0000313" key="17">
    <source>
        <dbReference type="EMBL" id="GAA0822824.1"/>
    </source>
</evidence>
<gene>
    <name evidence="17" type="primary">metL</name>
    <name evidence="17" type="ORF">GCM10009111_31690</name>
</gene>
<evidence type="ECO:0000256" key="13">
    <source>
        <dbReference type="PIRNR" id="PIRNR000727"/>
    </source>
</evidence>
<dbReference type="GO" id="GO:0016301">
    <property type="term" value="F:kinase activity"/>
    <property type="evidence" value="ECO:0007669"/>
    <property type="project" value="UniProtKB-KW"/>
</dbReference>
<keyword evidence="10" id="KW-0486">Methionine biosynthesis</keyword>
<dbReference type="Gene3D" id="3.40.1160.10">
    <property type="entry name" value="Acetylglutamate kinase-like"/>
    <property type="match status" value="1"/>
</dbReference>
<keyword evidence="13 17" id="KW-0418">Kinase</keyword>
<keyword evidence="13" id="KW-0067">ATP-binding</keyword>
<evidence type="ECO:0000256" key="7">
    <source>
        <dbReference type="ARBA" id="ARBA00022697"/>
    </source>
</evidence>
<comment type="pathway">
    <text evidence="3 13">Amino-acid biosynthesis; L-threonine biosynthesis; L-threonine from L-aspartate: step 3/5.</text>
</comment>
<evidence type="ECO:0000256" key="10">
    <source>
        <dbReference type="ARBA" id="ARBA00023167"/>
    </source>
</evidence>
<dbReference type="EC" id="2.7.2.4" evidence="13"/>
<feature type="domain" description="Homoserine dehydrogenase catalytic" evidence="15">
    <location>
        <begin position="627"/>
        <end position="835"/>
    </location>
</feature>
<dbReference type="SUPFAM" id="SSF55347">
    <property type="entry name" value="Glyceraldehyde-3-phosphate dehydrogenase-like, C-terminal domain"/>
    <property type="match status" value="1"/>
</dbReference>
<sequence>MTQESIVLENEFAVGNTTENKLAKQAIHVHKFGGSSLATAECIKRVLEIIRQHCQLNDIVVVSANGKTTDALFALYTQAETLQAEKLNADLSNESEAAQIATLSAELVQSVALLTQQQEQLISELLNENNANTISHLLRKDIEILTTWLSGDLALHHNDILALGEVWSARLLSALLNEQICPSNSIDAREFLVIENEQNCLVDYAISAAQLRQQRQFGKLAVITGYIAKDNRGHNCTLGRNGSDYSATIIAALVAARTVTLWTDVNGIYSADPRVVPNARKLHRLPNGVAKELGRLGNPVLHAKTLLPLVNPLSEHHTHLHVASSFDPQVVGTEIGKFGQIAKQELSVTYLNDLLIAHSESFIGESLLAAKAEFAPICLDEEQGYIVITQAQQKSLSQWLASHDTEVTFKPVSIIATVGHRVAEHGDIRARFKRSLKTAQPLCLANGENNHSLIAVLPEPCSIELLNNVHHDMTKDARHIGVVVAGLGNIGQRFLELLPAQLNRISLLENVHLVGLLSSKKALINNDGIDVNQALTMFEQSAHEYTNEQLLAWLSNHPYDELIVVDITPCEQFSLLYQDFFEQGIHVIGANKWAASSSSEKYQKLIDTAAANHSMWLGNTTVGAGLPINYAIKDLRQSGDEITEISGIFSGTLSWIFQTYDASVPFSTLLLDALAQGITEPDPREDLSGRDVQRKLLILARKAGFELDLSDITCQNLVPESLQGLSTQEFLAQASQLDSYFKEAFESANAKASCIRYVARLQCVEDDNNATNAVAKVKAKVSLEVLPRSDAFATLTPCDNIFKIESRWYQDNALIIRGPGAGRDVTAGGLHSDLVNMCQQLAHKQNKVTIKGINE</sequence>
<dbReference type="NCBIfam" id="NF007003">
    <property type="entry name" value="PRK09466.1"/>
    <property type="match status" value="1"/>
</dbReference>
<dbReference type="Pfam" id="PF00742">
    <property type="entry name" value="Homoserine_dh"/>
    <property type="match status" value="1"/>
</dbReference>
<feature type="domain" description="Aspartate/glutamate/uridylate kinase" evidence="14">
    <location>
        <begin position="29"/>
        <end position="311"/>
    </location>
</feature>
<dbReference type="SUPFAM" id="SSF53633">
    <property type="entry name" value="Carbamate kinase-like"/>
    <property type="match status" value="1"/>
</dbReference>
<evidence type="ECO:0000313" key="18">
    <source>
        <dbReference type="Proteomes" id="UP001500021"/>
    </source>
</evidence>
<comment type="cofactor">
    <cofactor evidence="1">
        <name>a metal cation</name>
        <dbReference type="ChEBI" id="CHEBI:25213"/>
    </cofactor>
</comment>
<comment type="pathway">
    <text evidence="2 13">Amino-acid biosynthesis; L-methionine biosynthesis via de novo pathway; L-homoserine from L-aspartate: step 1/3.</text>
</comment>
<comment type="similarity">
    <text evidence="13">In the C-terminal section; belongs to the homoserine dehydrogenase family.</text>
</comment>
<evidence type="ECO:0000256" key="4">
    <source>
        <dbReference type="ARBA" id="ARBA00005062"/>
    </source>
</evidence>
<protein>
    <recommendedName>
        <fullName evidence="13">Bifunctional aspartokinase/homoserine dehydrogenase</fullName>
    </recommendedName>
    <domain>
        <recommendedName>
            <fullName evidence="13">Aspartokinase</fullName>
            <ecNumber evidence="13">2.7.2.4</ecNumber>
        </recommendedName>
    </domain>
    <domain>
        <recommendedName>
            <fullName evidence="13">Homoserine dehydrogenase</fullName>
            <ecNumber evidence="13">1.1.1.3</ecNumber>
        </recommendedName>
    </domain>
</protein>
<dbReference type="RefSeq" id="WP_343818741.1">
    <property type="nucleotide sequence ID" value="NZ_BAAAFA010000012.1"/>
</dbReference>
<dbReference type="EMBL" id="BAAAFA010000012">
    <property type="protein sequence ID" value="GAA0822824.1"/>
    <property type="molecule type" value="Genomic_DNA"/>
</dbReference>
<accession>A0ABN1LB48</accession>
<dbReference type="PANTHER" id="PTHR43070">
    <property type="match status" value="1"/>
</dbReference>
<dbReference type="SUPFAM" id="SSF51735">
    <property type="entry name" value="NAD(P)-binding Rossmann-fold domains"/>
    <property type="match status" value="1"/>
</dbReference>
<evidence type="ECO:0000256" key="6">
    <source>
        <dbReference type="ARBA" id="ARBA00022605"/>
    </source>
</evidence>
<keyword evidence="8 13" id="KW-0521">NADP</keyword>
<dbReference type="PROSITE" id="PS00324">
    <property type="entry name" value="ASPARTOKINASE"/>
    <property type="match status" value="1"/>
</dbReference>
<comment type="pathway">
    <text evidence="13">Amino-acid biosynthesis; L-lysine biosynthesis via DAP pathway; (S)-tetrahydrodipicolinate from L-aspartate: step 1/4.</text>
</comment>
<evidence type="ECO:0000256" key="11">
    <source>
        <dbReference type="ARBA" id="ARBA00048841"/>
    </source>
</evidence>
<dbReference type="InterPro" id="IPR011147">
    <property type="entry name" value="Bifunc_Aspkin/hSer_DH"/>
</dbReference>
<keyword evidence="7" id="KW-0791">Threonine biosynthesis</keyword>
<name>A0ABN1LB48_9GAMM</name>
<organism evidence="17 18">
    <name type="scientific">Colwellia asteriadis</name>
    <dbReference type="NCBI Taxonomy" id="517723"/>
    <lineage>
        <taxon>Bacteria</taxon>
        <taxon>Pseudomonadati</taxon>
        <taxon>Pseudomonadota</taxon>
        <taxon>Gammaproteobacteria</taxon>
        <taxon>Alteromonadales</taxon>
        <taxon>Colwelliaceae</taxon>
        <taxon>Colwellia</taxon>
    </lineage>
</organism>